<sequence length="857" mass="97614">MDVLTLLSGRLAMLARHWKEKLVTAQGDAFKVYECTVDIEKSIEQENLWTDIAAWLGQCLKAPPSVYKHPDRAVMLETFLDIISSQSQENIQDYIDCYELLLNQRQKNIMFTKNETDFDSDLTEYDYGESEGEEMNHIDLRGEEECPSEEESKRRAGQKTDEMERQKGRVNKDGELFQRYCTLASNWKEKLDILESGVLSKFIKGYTFDEFKKPIVEAICSMKSELAISESHSAEFHEAVKETGLMRLIETICDPTFLIQHRDTHNSKVEQIYRIADQLGRLAQQWIPPEIVASWANNEEGFHSNKTTGPEITKKGPAFLKLFDKYPALIPGEEHHDYIFFLTSFESFCSNYKRWLGPWMDHLGYNLSWLNTVGNLKKLYDSVLRTLSTWCIHDKNGVRPIDTKNFKVERWRTILKMTHQIRQLSQKADKFSSKLAHCSRCAHLSADKRCVQYRYFPRIWHDLLKKDRVQKITMLHKELRGAGICMVPVSEQMIPKLDKDGNGPQKPVYHPGSVGESKCKLVPLEPDPGIRKGCGHQLILIVDEPEDKNDSTRFVVDWKNLKNIVDFVWWDPFDDDILAIMQENVVESTGVKPIKRGGQFRHYSGHDLSGIGSRLASGGRKGDTLTAYAGLEGGTDKGINILFRQAQTSAIMQAVAKHAHPELVKLLEKVSANCDRLGMSGANLYNATSYIAPIHRDRDASRGLCAQFLLKANSKYYEFGFCNIEFQYYIRTSTNCLWSFNSSDLHGTMLPSEKTVQRLNSHAYRSSTHSGNQNQQSRGSGGNRGGRGRGQHPVKCSSGTGPGIRRSARIAEQDNAPGPTVSNGAHVTTPNRNYKRAQQNAQVRNQYQLRSTYWRGQ</sequence>
<organism evidence="2 3">
    <name type="scientific">Rhodocollybia butyracea</name>
    <dbReference type="NCBI Taxonomy" id="206335"/>
    <lineage>
        <taxon>Eukaryota</taxon>
        <taxon>Fungi</taxon>
        <taxon>Dikarya</taxon>
        <taxon>Basidiomycota</taxon>
        <taxon>Agaricomycotina</taxon>
        <taxon>Agaricomycetes</taxon>
        <taxon>Agaricomycetidae</taxon>
        <taxon>Agaricales</taxon>
        <taxon>Marasmiineae</taxon>
        <taxon>Omphalotaceae</taxon>
        <taxon>Rhodocollybia</taxon>
    </lineage>
</organism>
<evidence type="ECO:0000256" key="1">
    <source>
        <dbReference type="SAM" id="MobiDB-lite"/>
    </source>
</evidence>
<comment type="caution">
    <text evidence="2">The sequence shown here is derived from an EMBL/GenBank/DDBJ whole genome shotgun (WGS) entry which is preliminary data.</text>
</comment>
<dbReference type="AlphaFoldDB" id="A0A9P5QCJ1"/>
<evidence type="ECO:0000313" key="3">
    <source>
        <dbReference type="Proteomes" id="UP000772434"/>
    </source>
</evidence>
<dbReference type="EMBL" id="JADNRY010000002">
    <property type="protein sequence ID" value="KAF9078220.1"/>
    <property type="molecule type" value="Genomic_DNA"/>
</dbReference>
<feature type="compositionally biased region" description="Polar residues" evidence="1">
    <location>
        <begin position="760"/>
        <end position="769"/>
    </location>
</feature>
<feature type="region of interest" description="Disordered" evidence="1">
    <location>
        <begin position="142"/>
        <end position="165"/>
    </location>
</feature>
<keyword evidence="3" id="KW-1185">Reference proteome</keyword>
<dbReference type="OrthoDB" id="3049390at2759"/>
<proteinExistence type="predicted"/>
<evidence type="ECO:0000313" key="2">
    <source>
        <dbReference type="EMBL" id="KAF9078220.1"/>
    </source>
</evidence>
<reference evidence="2" key="1">
    <citation type="submission" date="2020-11" db="EMBL/GenBank/DDBJ databases">
        <authorList>
            <consortium name="DOE Joint Genome Institute"/>
            <person name="Ahrendt S."/>
            <person name="Riley R."/>
            <person name="Andreopoulos W."/>
            <person name="Labutti K."/>
            <person name="Pangilinan J."/>
            <person name="Ruiz-Duenas F.J."/>
            <person name="Barrasa J.M."/>
            <person name="Sanchez-Garcia M."/>
            <person name="Camarero S."/>
            <person name="Miyauchi S."/>
            <person name="Serrano A."/>
            <person name="Linde D."/>
            <person name="Babiker R."/>
            <person name="Drula E."/>
            <person name="Ayuso-Fernandez I."/>
            <person name="Pacheco R."/>
            <person name="Padilla G."/>
            <person name="Ferreira P."/>
            <person name="Barriuso J."/>
            <person name="Kellner H."/>
            <person name="Castanera R."/>
            <person name="Alfaro M."/>
            <person name="Ramirez L."/>
            <person name="Pisabarro A.G."/>
            <person name="Kuo A."/>
            <person name="Tritt A."/>
            <person name="Lipzen A."/>
            <person name="He G."/>
            <person name="Yan M."/>
            <person name="Ng V."/>
            <person name="Cullen D."/>
            <person name="Martin F."/>
            <person name="Rosso M.-N."/>
            <person name="Henrissat B."/>
            <person name="Hibbett D."/>
            <person name="Martinez A.T."/>
            <person name="Grigoriev I.V."/>
        </authorList>
    </citation>
    <scope>NUCLEOTIDE SEQUENCE</scope>
    <source>
        <strain evidence="2">AH 40177</strain>
    </source>
</reference>
<feature type="compositionally biased region" description="Polar residues" evidence="1">
    <location>
        <begin position="820"/>
        <end position="841"/>
    </location>
</feature>
<accession>A0A9P5QCJ1</accession>
<name>A0A9P5QCJ1_9AGAR</name>
<feature type="region of interest" description="Disordered" evidence="1">
    <location>
        <begin position="760"/>
        <end position="841"/>
    </location>
</feature>
<dbReference type="Proteomes" id="UP000772434">
    <property type="component" value="Unassembled WGS sequence"/>
</dbReference>
<protein>
    <submittedName>
        <fullName evidence="2">Uncharacterized protein</fullName>
    </submittedName>
</protein>
<gene>
    <name evidence="2" type="ORF">BDP27DRAFT_1397278</name>
</gene>